<keyword evidence="3" id="KW-1185">Reference proteome</keyword>
<dbReference type="OrthoDB" id="93990at2759"/>
<dbReference type="InterPro" id="IPR018289">
    <property type="entry name" value="MULE_transposase_dom"/>
</dbReference>
<proteinExistence type="predicted"/>
<protein>
    <recommendedName>
        <fullName evidence="1">MULE transposase domain-containing protein</fullName>
    </recommendedName>
</protein>
<comment type="caution">
    <text evidence="2">The sequence shown here is derived from an EMBL/GenBank/DDBJ whole genome shotgun (WGS) entry which is preliminary data.</text>
</comment>
<dbReference type="Pfam" id="PF10551">
    <property type="entry name" value="MULE"/>
    <property type="match status" value="1"/>
</dbReference>
<feature type="domain" description="MULE transposase" evidence="1">
    <location>
        <begin position="19"/>
        <end position="112"/>
    </location>
</feature>
<gene>
    <name evidence="2" type="ORF">AFUS01_LOCUS30161</name>
</gene>
<accession>A0A8J2P9F4</accession>
<dbReference type="Proteomes" id="UP000708208">
    <property type="component" value="Unassembled WGS sequence"/>
</dbReference>
<evidence type="ECO:0000313" key="2">
    <source>
        <dbReference type="EMBL" id="CAG7819731.1"/>
    </source>
</evidence>
<sequence length="168" mass="19375">MLIFATADSLDKLAYCETWLVDGTFKSCPPQFSQIYSIQGIYRNSYSVPLVYAYLPGKDYECYLEFFGVVRRNVPGEPASIISDFELAAINACKETFIATELNGCLFHMTQKKFLSMCRKMLMFTEDTNCLIMKALKFVQQLDRLEHLPLSDSLKYTMRLSRSEESFQ</sequence>
<organism evidence="2 3">
    <name type="scientific">Allacma fusca</name>
    <dbReference type="NCBI Taxonomy" id="39272"/>
    <lineage>
        <taxon>Eukaryota</taxon>
        <taxon>Metazoa</taxon>
        <taxon>Ecdysozoa</taxon>
        <taxon>Arthropoda</taxon>
        <taxon>Hexapoda</taxon>
        <taxon>Collembola</taxon>
        <taxon>Symphypleona</taxon>
        <taxon>Sminthuridae</taxon>
        <taxon>Allacma</taxon>
    </lineage>
</organism>
<evidence type="ECO:0000259" key="1">
    <source>
        <dbReference type="Pfam" id="PF10551"/>
    </source>
</evidence>
<reference evidence="2" key="1">
    <citation type="submission" date="2021-06" db="EMBL/GenBank/DDBJ databases">
        <authorList>
            <person name="Hodson N. C."/>
            <person name="Mongue J. A."/>
            <person name="Jaron S. K."/>
        </authorList>
    </citation>
    <scope>NUCLEOTIDE SEQUENCE</scope>
</reference>
<dbReference type="EMBL" id="CAJVCH010458037">
    <property type="protein sequence ID" value="CAG7819731.1"/>
    <property type="molecule type" value="Genomic_DNA"/>
</dbReference>
<name>A0A8J2P9F4_9HEXA</name>
<evidence type="ECO:0000313" key="3">
    <source>
        <dbReference type="Proteomes" id="UP000708208"/>
    </source>
</evidence>
<dbReference type="AlphaFoldDB" id="A0A8J2P9F4"/>